<dbReference type="RefSeq" id="WP_078808358.1">
    <property type="nucleotide sequence ID" value="NZ_FUXI01000041.1"/>
</dbReference>
<sequence length="145" mass="17448">MKKTGYLKYLLLYFITLIAAEYQYNIFSLQNRVAFGKEYLIWKFLSIFFIITMFYFAPLLFGRIFHKTFRFWFILYAILMFNVFFWSYNFSPEPYFMSSFTHGWWTSYDYLLLGLFLIETVLSSLIMSYGASLGAKNDQKNNGHL</sequence>
<feature type="transmembrane region" description="Helical" evidence="1">
    <location>
        <begin position="39"/>
        <end position="61"/>
    </location>
</feature>
<dbReference type="AlphaFoldDB" id="A0A1T4R798"/>
<evidence type="ECO:0000313" key="2">
    <source>
        <dbReference type="EMBL" id="SKA11972.1"/>
    </source>
</evidence>
<name>A0A1T4R798_9ENTE</name>
<evidence type="ECO:0000256" key="1">
    <source>
        <dbReference type="SAM" id="Phobius"/>
    </source>
</evidence>
<evidence type="ECO:0000313" key="3">
    <source>
        <dbReference type="Proteomes" id="UP000190328"/>
    </source>
</evidence>
<dbReference type="Proteomes" id="UP000190328">
    <property type="component" value="Unassembled WGS sequence"/>
</dbReference>
<feature type="transmembrane region" description="Helical" evidence="1">
    <location>
        <begin position="110"/>
        <end position="131"/>
    </location>
</feature>
<keyword evidence="1" id="KW-0812">Transmembrane</keyword>
<accession>A0A1T4R798</accession>
<feature type="transmembrane region" description="Helical" evidence="1">
    <location>
        <begin position="73"/>
        <end position="90"/>
    </location>
</feature>
<feature type="transmembrane region" description="Helical" evidence="1">
    <location>
        <begin position="7"/>
        <end position="27"/>
    </location>
</feature>
<keyword evidence="3" id="KW-1185">Reference proteome</keyword>
<protein>
    <submittedName>
        <fullName evidence="2">Uncharacterized protein</fullName>
    </submittedName>
</protein>
<keyword evidence="1" id="KW-0472">Membrane</keyword>
<reference evidence="2 3" key="1">
    <citation type="submission" date="2017-02" db="EMBL/GenBank/DDBJ databases">
        <authorList>
            <person name="Peterson S.W."/>
        </authorList>
    </citation>
    <scope>NUCLEOTIDE SEQUENCE [LARGE SCALE GENOMIC DNA]</scope>
    <source>
        <strain evidence="2 3">ATCC BAA-1030</strain>
    </source>
</reference>
<dbReference type="EMBL" id="FUXI01000041">
    <property type="protein sequence ID" value="SKA11972.1"/>
    <property type="molecule type" value="Genomic_DNA"/>
</dbReference>
<organism evidence="2 3">
    <name type="scientific">Pilibacter termitis</name>
    <dbReference type="NCBI Taxonomy" id="263852"/>
    <lineage>
        <taxon>Bacteria</taxon>
        <taxon>Bacillati</taxon>
        <taxon>Bacillota</taxon>
        <taxon>Bacilli</taxon>
        <taxon>Lactobacillales</taxon>
        <taxon>Enterococcaceae</taxon>
        <taxon>Pilibacter</taxon>
    </lineage>
</organism>
<proteinExistence type="predicted"/>
<keyword evidence="1" id="KW-1133">Transmembrane helix</keyword>
<gene>
    <name evidence="2" type="ORF">SAMN02745116_02471</name>
</gene>